<comment type="caution">
    <text evidence="1">The sequence shown here is derived from an EMBL/GenBank/DDBJ whole genome shotgun (WGS) entry which is preliminary data.</text>
</comment>
<keyword evidence="2" id="KW-1185">Reference proteome</keyword>
<dbReference type="EMBL" id="CM056742">
    <property type="protein sequence ID" value="KAJ8679021.1"/>
    <property type="molecule type" value="Genomic_DNA"/>
</dbReference>
<protein>
    <submittedName>
        <fullName evidence="1">Uncharacterized protein</fullName>
    </submittedName>
</protein>
<name>A0ACC2P7M6_9HYME</name>
<evidence type="ECO:0000313" key="1">
    <source>
        <dbReference type="EMBL" id="KAJ8679021.1"/>
    </source>
</evidence>
<sequence>MSEMNTEHTQSQIWGSRRILSNIFQHLTVKDLCSISCVCRLWNDISKEKSLRQKAFQTVIVPIICSKTFRYNKHRKYDIYPSLLEKAHLASCLEFVPQICLLFKDEKFPLSAGGCKTEEIDYKHYQRQLPMDAICLYIATTSLIFDSWTIGGDSNTAIATFLQSIPGISVQYCSISYDDVRDFYNNGSVRAKVDEVLIPKDDEFSCLVLLLSKECKLRGTSDFTKRIFNNIKKGFDPDKCCLWGGDVSYLSETRLDDPNIFCIGMKLSGPRLRVCTCAIKKGLSLDDYEMILRRIKQEIPSKCQTVGFFIASIEADDESFFTGSALDEHGDLVDLCENIFPHFKFSYLFQADARVFSDYQIGTDSEPEFQYTNCIAIMFLSYGQNITIDSVSSFDSDDYSHY</sequence>
<organism evidence="1 2">
    <name type="scientific">Eretmocerus hayati</name>
    <dbReference type="NCBI Taxonomy" id="131215"/>
    <lineage>
        <taxon>Eukaryota</taxon>
        <taxon>Metazoa</taxon>
        <taxon>Ecdysozoa</taxon>
        <taxon>Arthropoda</taxon>
        <taxon>Hexapoda</taxon>
        <taxon>Insecta</taxon>
        <taxon>Pterygota</taxon>
        <taxon>Neoptera</taxon>
        <taxon>Endopterygota</taxon>
        <taxon>Hymenoptera</taxon>
        <taxon>Apocrita</taxon>
        <taxon>Proctotrupomorpha</taxon>
        <taxon>Chalcidoidea</taxon>
        <taxon>Aphelinidae</taxon>
        <taxon>Aphelininae</taxon>
        <taxon>Eretmocerus</taxon>
    </lineage>
</organism>
<accession>A0ACC2P7M6</accession>
<reference evidence="1" key="1">
    <citation type="submission" date="2023-04" db="EMBL/GenBank/DDBJ databases">
        <title>A chromosome-level genome assembly of the parasitoid wasp Eretmocerus hayati.</title>
        <authorList>
            <person name="Zhong Y."/>
            <person name="Liu S."/>
            <person name="Liu Y."/>
        </authorList>
    </citation>
    <scope>NUCLEOTIDE SEQUENCE</scope>
    <source>
        <strain evidence="1">ZJU_SS_LIU_2023</strain>
    </source>
</reference>
<evidence type="ECO:0000313" key="2">
    <source>
        <dbReference type="Proteomes" id="UP001239111"/>
    </source>
</evidence>
<dbReference type="Proteomes" id="UP001239111">
    <property type="component" value="Chromosome 2"/>
</dbReference>
<gene>
    <name evidence="1" type="ORF">QAD02_014808</name>
</gene>
<proteinExistence type="predicted"/>